<dbReference type="InterPro" id="IPR009057">
    <property type="entry name" value="Homeodomain-like_sf"/>
</dbReference>
<feature type="DNA-binding region" description="H-T-H motif" evidence="4">
    <location>
        <begin position="39"/>
        <end position="58"/>
    </location>
</feature>
<dbReference type="RefSeq" id="WP_338176649.1">
    <property type="nucleotide sequence ID" value="NZ_JAEKNQ010000018.1"/>
</dbReference>
<keyword evidence="2 4" id="KW-0238">DNA-binding</keyword>
<evidence type="ECO:0000256" key="2">
    <source>
        <dbReference type="ARBA" id="ARBA00023125"/>
    </source>
</evidence>
<sequence>MSPRSYRSDVRVLAASETRRRILEAARTLLSTDGPVSFTVDAIADQAGVARMTVYNRFGSKVGLVDAISDDLALRGGIQRLPEAFRTRDALAGLEILVSVFVGLWESERLLIQRLRALATLDPELAREDRNQRRRQALLVLLQRLAGQRGTPRPADLDDLADLLLILTSFEAYESLSAGGRSASAVTRLLTEMINEILHRRWSTEPSFGAGIPPAEAT</sequence>
<name>A0A934KHL4_9BACT</name>
<keyword evidence="3" id="KW-0804">Transcription</keyword>
<dbReference type="EMBL" id="JAEKNQ010000018">
    <property type="protein sequence ID" value="MBJ7602250.1"/>
    <property type="molecule type" value="Genomic_DNA"/>
</dbReference>
<evidence type="ECO:0000256" key="4">
    <source>
        <dbReference type="PROSITE-ProRule" id="PRU00335"/>
    </source>
</evidence>
<dbReference type="Gene3D" id="1.10.357.10">
    <property type="entry name" value="Tetracycline Repressor, domain 2"/>
    <property type="match status" value="1"/>
</dbReference>
<reference evidence="6 7" key="1">
    <citation type="submission" date="2020-10" db="EMBL/GenBank/DDBJ databases">
        <title>Ca. Dormibacterota MAGs.</title>
        <authorList>
            <person name="Montgomery K."/>
        </authorList>
    </citation>
    <scope>NUCLEOTIDE SEQUENCE [LARGE SCALE GENOMIC DNA]</scope>
    <source>
        <strain evidence="6">SC8811_S16_3</strain>
    </source>
</reference>
<comment type="caution">
    <text evidence="6">The sequence shown here is derived from an EMBL/GenBank/DDBJ whole genome shotgun (WGS) entry which is preliminary data.</text>
</comment>
<dbReference type="PANTHER" id="PTHR30055">
    <property type="entry name" value="HTH-TYPE TRANSCRIPTIONAL REGULATOR RUTR"/>
    <property type="match status" value="1"/>
</dbReference>
<proteinExistence type="predicted"/>
<dbReference type="Pfam" id="PF00440">
    <property type="entry name" value="TetR_N"/>
    <property type="match status" value="1"/>
</dbReference>
<evidence type="ECO:0000256" key="1">
    <source>
        <dbReference type="ARBA" id="ARBA00023015"/>
    </source>
</evidence>
<dbReference type="SUPFAM" id="SSF46689">
    <property type="entry name" value="Homeodomain-like"/>
    <property type="match status" value="1"/>
</dbReference>
<protein>
    <submittedName>
        <fullName evidence="6">TetR/AcrR family transcriptional regulator</fullName>
    </submittedName>
</protein>
<evidence type="ECO:0000313" key="7">
    <source>
        <dbReference type="Proteomes" id="UP000620075"/>
    </source>
</evidence>
<dbReference type="InterPro" id="IPR050109">
    <property type="entry name" value="HTH-type_TetR-like_transc_reg"/>
</dbReference>
<dbReference type="Proteomes" id="UP000620075">
    <property type="component" value="Unassembled WGS sequence"/>
</dbReference>
<keyword evidence="1" id="KW-0805">Transcription regulation</keyword>
<dbReference type="PROSITE" id="PS50977">
    <property type="entry name" value="HTH_TETR_2"/>
    <property type="match status" value="1"/>
</dbReference>
<dbReference type="InterPro" id="IPR001647">
    <property type="entry name" value="HTH_TetR"/>
</dbReference>
<gene>
    <name evidence="6" type="ORF">JF888_03505</name>
</gene>
<organism evidence="6 7">
    <name type="scientific">Candidatus Dormiibacter inghamiae</name>
    <dbReference type="NCBI Taxonomy" id="3127013"/>
    <lineage>
        <taxon>Bacteria</taxon>
        <taxon>Bacillati</taxon>
        <taxon>Candidatus Dormiibacterota</taxon>
        <taxon>Candidatus Dormibacteria</taxon>
        <taxon>Candidatus Dormibacterales</taxon>
        <taxon>Candidatus Dormibacteraceae</taxon>
        <taxon>Candidatus Dormiibacter</taxon>
    </lineage>
</organism>
<evidence type="ECO:0000256" key="3">
    <source>
        <dbReference type="ARBA" id="ARBA00023163"/>
    </source>
</evidence>
<evidence type="ECO:0000313" key="6">
    <source>
        <dbReference type="EMBL" id="MBJ7602250.1"/>
    </source>
</evidence>
<dbReference type="PRINTS" id="PR00455">
    <property type="entry name" value="HTHTETR"/>
</dbReference>
<dbReference type="AlphaFoldDB" id="A0A934KHL4"/>
<accession>A0A934KHL4</accession>
<evidence type="ECO:0000259" key="5">
    <source>
        <dbReference type="PROSITE" id="PS50977"/>
    </source>
</evidence>
<dbReference type="GO" id="GO:0000976">
    <property type="term" value="F:transcription cis-regulatory region binding"/>
    <property type="evidence" value="ECO:0007669"/>
    <property type="project" value="TreeGrafter"/>
</dbReference>
<dbReference type="GO" id="GO:0003700">
    <property type="term" value="F:DNA-binding transcription factor activity"/>
    <property type="evidence" value="ECO:0007669"/>
    <property type="project" value="TreeGrafter"/>
</dbReference>
<dbReference type="PANTHER" id="PTHR30055:SF151">
    <property type="entry name" value="TRANSCRIPTIONAL REGULATORY PROTEIN"/>
    <property type="match status" value="1"/>
</dbReference>
<feature type="domain" description="HTH tetR-type" evidence="5">
    <location>
        <begin position="16"/>
        <end position="76"/>
    </location>
</feature>